<evidence type="ECO:0000256" key="1">
    <source>
        <dbReference type="SAM" id="MobiDB-lite"/>
    </source>
</evidence>
<name>A0A839AHK1_9HYPH</name>
<feature type="region of interest" description="Disordered" evidence="1">
    <location>
        <begin position="78"/>
        <end position="102"/>
    </location>
</feature>
<feature type="transmembrane region" description="Helical" evidence="2">
    <location>
        <begin position="12"/>
        <end position="32"/>
    </location>
</feature>
<keyword evidence="4" id="KW-1185">Reference proteome</keyword>
<comment type="caution">
    <text evidence="3">The sequence shown here is derived from an EMBL/GenBank/DDBJ whole genome shotgun (WGS) entry which is preliminary data.</text>
</comment>
<proteinExistence type="predicted"/>
<dbReference type="RefSeq" id="WP_182168010.1">
    <property type="nucleotide sequence ID" value="NZ_JACFXV010000066.1"/>
</dbReference>
<evidence type="ECO:0000256" key="2">
    <source>
        <dbReference type="SAM" id="Phobius"/>
    </source>
</evidence>
<evidence type="ECO:0000313" key="3">
    <source>
        <dbReference type="EMBL" id="MBA5779183.1"/>
    </source>
</evidence>
<dbReference type="Proteomes" id="UP000541109">
    <property type="component" value="Unassembled WGS sequence"/>
</dbReference>
<keyword evidence="2" id="KW-0812">Transmembrane</keyword>
<keyword evidence="2" id="KW-0472">Membrane</keyword>
<evidence type="ECO:0008006" key="5">
    <source>
        <dbReference type="Google" id="ProtNLM"/>
    </source>
</evidence>
<dbReference type="EMBL" id="JACFXV010000066">
    <property type="protein sequence ID" value="MBA5779183.1"/>
    <property type="molecule type" value="Genomic_DNA"/>
</dbReference>
<feature type="transmembrane region" description="Helical" evidence="2">
    <location>
        <begin position="44"/>
        <end position="64"/>
    </location>
</feature>
<feature type="compositionally biased region" description="Basic and acidic residues" evidence="1">
    <location>
        <begin position="78"/>
        <end position="87"/>
    </location>
</feature>
<dbReference type="AlphaFoldDB" id="A0A839AHK1"/>
<keyword evidence="2" id="KW-1133">Transmembrane helix</keyword>
<accession>A0A839AHK1</accession>
<evidence type="ECO:0000313" key="4">
    <source>
        <dbReference type="Proteomes" id="UP000541109"/>
    </source>
</evidence>
<reference evidence="3 4" key="1">
    <citation type="submission" date="2020-07" db="EMBL/GenBank/DDBJ databases">
        <title>Stappia sp., F7233, whole genome shotgun sequencing project.</title>
        <authorList>
            <person name="Jiang S."/>
            <person name="Liu Z.W."/>
            <person name="Du Z.J."/>
        </authorList>
    </citation>
    <scope>NUCLEOTIDE SEQUENCE [LARGE SCALE GENOMIC DNA]</scope>
    <source>
        <strain evidence="3 4">F7233</strain>
    </source>
</reference>
<protein>
    <recommendedName>
        <fullName evidence="5">DUF4212 domain-containing protein</fullName>
    </recommendedName>
</protein>
<gene>
    <name evidence="3" type="ORF">H2509_18800</name>
</gene>
<organism evidence="3 4">
    <name type="scientific">Stappia albiluteola</name>
    <dbReference type="NCBI Taxonomy" id="2758565"/>
    <lineage>
        <taxon>Bacteria</taxon>
        <taxon>Pseudomonadati</taxon>
        <taxon>Pseudomonadota</taxon>
        <taxon>Alphaproteobacteria</taxon>
        <taxon>Hyphomicrobiales</taxon>
        <taxon>Stappiaceae</taxon>
        <taxon>Stappia</taxon>
    </lineage>
</organism>
<sequence>MNAYRKEWRSTLVFGALYLVLAHTGLIAIYTGVDNSVRVLGFPIHYFLAIVLGSAGVMVVSILWNRYADNLEDEIEMENGKAPRTGDAEMPNAAALAREGAR</sequence>